<reference evidence="1" key="2">
    <citation type="submission" date="2021-06" db="EMBL/GenBank/DDBJ databases">
        <authorList>
            <consortium name="NCBI Pathogen Detection Project"/>
        </authorList>
    </citation>
    <scope>NUCLEOTIDE SEQUENCE</scope>
    <source>
        <strain evidence="1">HN1000</strain>
    </source>
</reference>
<evidence type="ECO:0000313" key="2">
    <source>
        <dbReference type="Proteomes" id="UP000878956"/>
    </source>
</evidence>
<gene>
    <name evidence="1" type="ORF">KRM00_002062</name>
</gene>
<evidence type="ECO:0000313" key="1">
    <source>
        <dbReference type="EMBL" id="HBH1542576.1"/>
    </source>
</evidence>
<dbReference type="AlphaFoldDB" id="A0AAN5VLK0"/>
<proteinExistence type="predicted"/>
<accession>A0AAN5VLK0</accession>
<dbReference type="Proteomes" id="UP000878956">
    <property type="component" value="Unassembled WGS sequence"/>
</dbReference>
<sequence>MIIYEQKKCKYSKYVDNRESYPYKPILICTNDIIWIGYYNSCQSKELITNEEYKSKLKKIENREVET</sequence>
<protein>
    <submittedName>
        <fullName evidence="1">Uncharacterized protein</fullName>
    </submittedName>
</protein>
<name>A0AAN5VLK0_CLODI</name>
<comment type="caution">
    <text evidence="1">The sequence shown here is derived from an EMBL/GenBank/DDBJ whole genome shotgun (WGS) entry which is preliminary data.</text>
</comment>
<reference evidence="1" key="1">
    <citation type="journal article" date="2018" name="Genome Biol.">
        <title>SKESA: strategic k-mer extension for scrupulous assemblies.</title>
        <authorList>
            <person name="Souvorov A."/>
            <person name="Agarwala R."/>
            <person name="Lipman D.J."/>
        </authorList>
    </citation>
    <scope>NUCLEOTIDE SEQUENCE</scope>
    <source>
        <strain evidence="1">HN1000</strain>
    </source>
</reference>
<dbReference type="EMBL" id="DAEPXK010000019">
    <property type="protein sequence ID" value="HBH1542576.1"/>
    <property type="molecule type" value="Genomic_DNA"/>
</dbReference>
<organism evidence="1 2">
    <name type="scientific">Clostridioides difficile</name>
    <name type="common">Peptoclostridium difficile</name>
    <dbReference type="NCBI Taxonomy" id="1496"/>
    <lineage>
        <taxon>Bacteria</taxon>
        <taxon>Bacillati</taxon>
        <taxon>Bacillota</taxon>
        <taxon>Clostridia</taxon>
        <taxon>Peptostreptococcales</taxon>
        <taxon>Peptostreptococcaceae</taxon>
        <taxon>Clostridioides</taxon>
    </lineage>
</organism>